<dbReference type="InterPro" id="IPR052155">
    <property type="entry name" value="Biofilm_reg_signaling"/>
</dbReference>
<dbReference type="EMBL" id="RQXV01000008">
    <property type="protein sequence ID" value="RRC98194.1"/>
    <property type="molecule type" value="Genomic_DNA"/>
</dbReference>
<dbReference type="PANTHER" id="PTHR44757">
    <property type="entry name" value="DIGUANYLATE CYCLASE DGCP"/>
    <property type="match status" value="1"/>
</dbReference>
<feature type="domain" description="EAL" evidence="1">
    <location>
        <begin position="396"/>
        <end position="647"/>
    </location>
</feature>
<evidence type="ECO:0000313" key="4">
    <source>
        <dbReference type="Proteomes" id="UP000267535"/>
    </source>
</evidence>
<evidence type="ECO:0000259" key="1">
    <source>
        <dbReference type="PROSITE" id="PS50883"/>
    </source>
</evidence>
<dbReference type="AlphaFoldDB" id="A0A3P1SMP2"/>
<dbReference type="SMART" id="SM00267">
    <property type="entry name" value="GGDEF"/>
    <property type="match status" value="1"/>
</dbReference>
<dbReference type="InterPro" id="IPR029787">
    <property type="entry name" value="Nucleotide_cyclase"/>
</dbReference>
<organism evidence="3 4">
    <name type="scientific">Amphritea balenae</name>
    <dbReference type="NCBI Taxonomy" id="452629"/>
    <lineage>
        <taxon>Bacteria</taxon>
        <taxon>Pseudomonadati</taxon>
        <taxon>Pseudomonadota</taxon>
        <taxon>Gammaproteobacteria</taxon>
        <taxon>Oceanospirillales</taxon>
        <taxon>Oceanospirillaceae</taxon>
        <taxon>Amphritea</taxon>
    </lineage>
</organism>
<evidence type="ECO:0000313" key="3">
    <source>
        <dbReference type="EMBL" id="RRC98194.1"/>
    </source>
</evidence>
<dbReference type="Gene3D" id="3.30.70.270">
    <property type="match status" value="1"/>
</dbReference>
<proteinExistence type="predicted"/>
<dbReference type="PROSITE" id="PS50887">
    <property type="entry name" value="GGDEF"/>
    <property type="match status" value="1"/>
</dbReference>
<accession>A0A3P1SMP2</accession>
<dbReference type="InterPro" id="IPR000160">
    <property type="entry name" value="GGDEF_dom"/>
</dbReference>
<dbReference type="InterPro" id="IPR001633">
    <property type="entry name" value="EAL_dom"/>
</dbReference>
<protein>
    <submittedName>
        <fullName evidence="3">EAL domain-containing protein</fullName>
    </submittedName>
</protein>
<gene>
    <name evidence="3" type="ORF">EHS89_13935</name>
</gene>
<dbReference type="InterPro" id="IPR035919">
    <property type="entry name" value="EAL_sf"/>
</dbReference>
<name>A0A3P1SMP2_9GAMM</name>
<dbReference type="OrthoDB" id="9812358at2"/>
<dbReference type="RefSeq" id="WP_124926774.1">
    <property type="nucleotide sequence ID" value="NZ_BMOH01000007.1"/>
</dbReference>
<dbReference type="CDD" id="cd01948">
    <property type="entry name" value="EAL"/>
    <property type="match status" value="1"/>
</dbReference>
<dbReference type="SUPFAM" id="SSF55073">
    <property type="entry name" value="Nucleotide cyclase"/>
    <property type="match status" value="1"/>
</dbReference>
<evidence type="ECO:0000259" key="2">
    <source>
        <dbReference type="PROSITE" id="PS50887"/>
    </source>
</evidence>
<dbReference type="SUPFAM" id="SSF141868">
    <property type="entry name" value="EAL domain-like"/>
    <property type="match status" value="1"/>
</dbReference>
<dbReference type="Pfam" id="PF00990">
    <property type="entry name" value="GGDEF"/>
    <property type="match status" value="1"/>
</dbReference>
<reference evidence="3 4" key="1">
    <citation type="submission" date="2018-11" db="EMBL/GenBank/DDBJ databases">
        <title>The draft genome sequence of Amphritea balenae JAMM 1525T.</title>
        <authorList>
            <person name="Fang Z."/>
            <person name="Zhang Y."/>
            <person name="Han X."/>
        </authorList>
    </citation>
    <scope>NUCLEOTIDE SEQUENCE [LARGE SCALE GENOMIC DNA]</scope>
    <source>
        <strain evidence="3 4">JAMM 1525</strain>
    </source>
</reference>
<dbReference type="Proteomes" id="UP000267535">
    <property type="component" value="Unassembled WGS sequence"/>
</dbReference>
<keyword evidence="4" id="KW-1185">Reference proteome</keyword>
<dbReference type="SMART" id="SM00052">
    <property type="entry name" value="EAL"/>
    <property type="match status" value="1"/>
</dbReference>
<feature type="domain" description="GGDEF" evidence="2">
    <location>
        <begin position="252"/>
        <end position="387"/>
    </location>
</feature>
<dbReference type="PANTHER" id="PTHR44757:SF2">
    <property type="entry name" value="BIOFILM ARCHITECTURE MAINTENANCE PROTEIN MBAA"/>
    <property type="match status" value="1"/>
</dbReference>
<dbReference type="InterPro" id="IPR043128">
    <property type="entry name" value="Rev_trsase/Diguanyl_cyclase"/>
</dbReference>
<dbReference type="Pfam" id="PF00563">
    <property type="entry name" value="EAL"/>
    <property type="match status" value="1"/>
</dbReference>
<dbReference type="PROSITE" id="PS50883">
    <property type="entry name" value="EAL"/>
    <property type="match status" value="1"/>
</dbReference>
<comment type="caution">
    <text evidence="3">The sequence shown here is derived from an EMBL/GenBank/DDBJ whole genome shotgun (WGS) entry which is preliminary data.</text>
</comment>
<dbReference type="NCBIfam" id="TIGR00254">
    <property type="entry name" value="GGDEF"/>
    <property type="match status" value="1"/>
</dbReference>
<dbReference type="Gene3D" id="3.20.20.450">
    <property type="entry name" value="EAL domain"/>
    <property type="match status" value="1"/>
</dbReference>
<sequence length="652" mass="72947">MAMLHFDQLQTPVWIYDTVNFRIHWANSSALDLWQADSLPELTSRDFRTDASDAVYQTLLTYLDEFEKGHSICRWWRLSPQGQVKDVYCQFSGIRLDDGHMAMLVEGLETDKDQLNPLFSGAAVVSLLDAKGDLISASPSLQEQFGGQIHQLANLLQYPEQVPVLLKIVSEQGFHQEDIRVKTLRGCRWYSIELRRARNAAEGQFTVTLQDIHDRKSRELQFQQMALLDPLTGILNRTGMMQKLSLLVERDISFSLFYLDLDGFKPINDSFGHGAGDELLLEVANRLKQLAGEGTMIARIGGDEFIVAVENAASEEQRRDFASSIVATVSGQYLVVKESMEISLSVSVGIACFPEHEQDLNLLLADADTAMYMAKNSGRRCWLEYRQGMREQFHRRTHISQKLSVALSDNEFSLVYQPIINVTTGSVIVVETLVRWNSPELGVVSAEELIDAAEHCGMIRDISSWIYKQACQDFIAIRNRFGEQVLLSVNISGLQILQGSVVESLVDALADTGLKPDDLVLELTENVMLPDSTEYAGTINQLVAMGFGIAIDDFGSGFSCLAYLNSIPADWVKLDREFVRQLNKGTETIRCINQLINALGMQVIVEGIENQTQSHQLKACGVLNQQGFWHSKPIGLQGLLKGSGELRKINDM</sequence>
<dbReference type="CDD" id="cd01949">
    <property type="entry name" value="GGDEF"/>
    <property type="match status" value="1"/>
</dbReference>